<evidence type="ECO:0000313" key="2">
    <source>
        <dbReference type="Proteomes" id="UP000011761"/>
    </source>
</evidence>
<keyword evidence="2" id="KW-1185">Reference proteome</keyword>
<evidence type="ECO:0000313" key="1">
    <source>
        <dbReference type="EMBL" id="EMC92573.1"/>
    </source>
</evidence>
<proteinExistence type="predicted"/>
<dbReference type="HOGENOM" id="CLU_1214540_0_0_1"/>
<accession>M2MMG4</accession>
<dbReference type="CDD" id="cd09917">
    <property type="entry name" value="F-box_SF"/>
    <property type="match status" value="1"/>
</dbReference>
<reference evidence="1 2" key="1">
    <citation type="journal article" date="2012" name="PLoS Pathog.">
        <title>Diverse lifestyles and strategies of plant pathogenesis encoded in the genomes of eighteen Dothideomycetes fungi.</title>
        <authorList>
            <person name="Ohm R.A."/>
            <person name="Feau N."/>
            <person name="Henrissat B."/>
            <person name="Schoch C.L."/>
            <person name="Horwitz B.A."/>
            <person name="Barry K.W."/>
            <person name="Condon B.J."/>
            <person name="Copeland A.C."/>
            <person name="Dhillon B."/>
            <person name="Glaser F."/>
            <person name="Hesse C.N."/>
            <person name="Kosti I."/>
            <person name="LaButti K."/>
            <person name="Lindquist E.A."/>
            <person name="Lucas S."/>
            <person name="Salamov A.A."/>
            <person name="Bradshaw R.E."/>
            <person name="Ciuffetti L."/>
            <person name="Hamelin R.C."/>
            <person name="Kema G.H.J."/>
            <person name="Lawrence C."/>
            <person name="Scott J.A."/>
            <person name="Spatafora J.W."/>
            <person name="Turgeon B.G."/>
            <person name="de Wit P.J.G.M."/>
            <person name="Zhong S."/>
            <person name="Goodwin S.B."/>
            <person name="Grigoriev I.V."/>
        </authorList>
    </citation>
    <scope>NUCLEOTIDE SEQUENCE [LARGE SCALE GENOMIC DNA]</scope>
    <source>
        <strain evidence="1 2">UAMH 10762</strain>
    </source>
</reference>
<dbReference type="EMBL" id="KB445561">
    <property type="protein sequence ID" value="EMC92573.1"/>
    <property type="molecule type" value="Genomic_DNA"/>
</dbReference>
<dbReference type="GeneID" id="19109097"/>
<dbReference type="Proteomes" id="UP000011761">
    <property type="component" value="Unassembled WGS sequence"/>
</dbReference>
<evidence type="ECO:0008006" key="3">
    <source>
        <dbReference type="Google" id="ProtNLM"/>
    </source>
</evidence>
<dbReference type="OrthoDB" id="3800738at2759"/>
<sequence>MSTSVAMEKALDVNELLELMLASLDVRTFVFAAALVCHRWHAMTKRIITSNSVMRTQEALPTTDRNRYVEYEPYRGLSESQLDPSLVLPDPWFYKRSFFTTGAGILEMLQRQEQGCNLRRDTLLSQPPVAEDLWHAKFGRSERAFTSRHGPANEGDVKGIFTNGRTIATAREATRVLEKVMLEHWGKAVDCDGTTLHVPGKKIGRAELNERLRTAGRGAASGSTDRAA</sequence>
<protein>
    <recommendedName>
        <fullName evidence="3">F-box domain-containing protein</fullName>
    </recommendedName>
</protein>
<dbReference type="AlphaFoldDB" id="M2MMG4"/>
<name>M2MMG4_BAUPA</name>
<gene>
    <name evidence="1" type="ORF">BAUCODRAFT_151005</name>
</gene>
<dbReference type="KEGG" id="bcom:BAUCODRAFT_151005"/>
<dbReference type="RefSeq" id="XP_007680000.1">
    <property type="nucleotide sequence ID" value="XM_007681810.1"/>
</dbReference>
<organism evidence="1 2">
    <name type="scientific">Baudoinia panamericana (strain UAMH 10762)</name>
    <name type="common">Angels' share fungus</name>
    <name type="synonym">Baudoinia compniacensis (strain UAMH 10762)</name>
    <dbReference type="NCBI Taxonomy" id="717646"/>
    <lineage>
        <taxon>Eukaryota</taxon>
        <taxon>Fungi</taxon>
        <taxon>Dikarya</taxon>
        <taxon>Ascomycota</taxon>
        <taxon>Pezizomycotina</taxon>
        <taxon>Dothideomycetes</taxon>
        <taxon>Dothideomycetidae</taxon>
        <taxon>Mycosphaerellales</taxon>
        <taxon>Teratosphaeriaceae</taxon>
        <taxon>Baudoinia</taxon>
    </lineage>
</organism>